<dbReference type="Pfam" id="PF02892">
    <property type="entry name" value="zf-BED"/>
    <property type="match status" value="1"/>
</dbReference>
<evidence type="ECO:0000256" key="4">
    <source>
        <dbReference type="PROSITE-ProRule" id="PRU00027"/>
    </source>
</evidence>
<dbReference type="SMART" id="SM00614">
    <property type="entry name" value="ZnF_BED"/>
    <property type="match status" value="1"/>
</dbReference>
<dbReference type="PANTHER" id="PTHR34825">
    <property type="entry name" value="CONSERVED PROTEIN, WITH A WEAK D-GALACTARATE DEHYDRATASE/ALTRONATE HYDROLASE DOMAIN"/>
    <property type="match status" value="1"/>
</dbReference>
<feature type="domain" description="BED-type" evidence="5">
    <location>
        <begin position="4"/>
        <end position="55"/>
    </location>
</feature>
<name>A0A9N9XWX6_PHYSR</name>
<organism evidence="6 7">
    <name type="scientific">Phyllotreta striolata</name>
    <name type="common">Striped flea beetle</name>
    <name type="synonym">Crioceris striolata</name>
    <dbReference type="NCBI Taxonomy" id="444603"/>
    <lineage>
        <taxon>Eukaryota</taxon>
        <taxon>Metazoa</taxon>
        <taxon>Ecdysozoa</taxon>
        <taxon>Arthropoda</taxon>
        <taxon>Hexapoda</taxon>
        <taxon>Insecta</taxon>
        <taxon>Pterygota</taxon>
        <taxon>Neoptera</taxon>
        <taxon>Endopterygota</taxon>
        <taxon>Coleoptera</taxon>
        <taxon>Polyphaga</taxon>
        <taxon>Cucujiformia</taxon>
        <taxon>Chrysomeloidea</taxon>
        <taxon>Chrysomelidae</taxon>
        <taxon>Galerucinae</taxon>
        <taxon>Alticini</taxon>
        <taxon>Phyllotreta</taxon>
    </lineage>
</organism>
<reference evidence="6" key="1">
    <citation type="submission" date="2022-01" db="EMBL/GenBank/DDBJ databases">
        <authorList>
            <person name="King R."/>
        </authorList>
    </citation>
    <scope>NUCLEOTIDE SEQUENCE</scope>
</reference>
<dbReference type="InterPro" id="IPR036236">
    <property type="entry name" value="Znf_C2H2_sf"/>
</dbReference>
<keyword evidence="3" id="KW-0862">Zinc</keyword>
<keyword evidence="2 4" id="KW-0863">Zinc-finger</keyword>
<dbReference type="OrthoDB" id="10057079at2759"/>
<sequence length="747" mass="86970">MPRAKKSIVWEHFIKLLDEGSVQCTICHRKMKFFGNTTNLKEHLRRQHPEHLAANELQNDGYIFFVDSPKVKRLKKLKEDEEPETTTEEINPEEMQLLQGEHSFTIKENPFGEKDFSVNVSRSESMHSEPLFHLGNDDFSKIVQTTTFIDKSLLIEELLRYNYVLITAPRGFGKSTNWDMVKRFLKIEVNEDGIPKDIRYTDNFKIFRDRRLAITERQKFCKDHMGQYPVISINLKPLCVVDSYADMLNKFKVILRRSFLEHRYLLKNSGLLLKSSNELFHKYCDAAQNLTLTVTEIEMGYPFLSELLFLHFRKQAIVMIDNYDSYLDSFVLKTHPDVEKIINFVQLIVKELLKSNQFVDRAFITGVFPVTSSTISTVSLNIKHFYFLDNHYFCKYFGITSEELSDVLKKVIGDVGEREKTERIIAEYYGGYLIPAQNITIYNLWSVLSYLENKRIPLNYWCQSEHYDLFKEIFSIKEIAEEMELLLLGMSRCTDISKALSVYNVRSLNNMLMEKNGASAEGLFLKVLYHLGYVTGNDSLTLDQSEMFLKIPNSEIRLEIARILKDTFIAKYGFKERHLRALHSATNAFSVQTYDDAKFEQFCRSLNDLFTNSNFYGTLEDSNGFQNVLFTFLASKFCITQSEIYKNNLSSTIDILTVNDSGVGIFIETKTIDCERKDNDRHVAFNAHRQIIDKKCCEYFDRNFEATMGKICIGICIGHQRKISIAYSYHFHIGDDIENPLYLEIAF</sequence>
<dbReference type="Proteomes" id="UP001153712">
    <property type="component" value="Chromosome 9"/>
</dbReference>
<keyword evidence="1" id="KW-0479">Metal-binding</keyword>
<evidence type="ECO:0000259" key="5">
    <source>
        <dbReference type="PROSITE" id="PS50808"/>
    </source>
</evidence>
<evidence type="ECO:0000256" key="1">
    <source>
        <dbReference type="ARBA" id="ARBA00022723"/>
    </source>
</evidence>
<dbReference type="SUPFAM" id="SSF57667">
    <property type="entry name" value="beta-beta-alpha zinc fingers"/>
    <property type="match status" value="1"/>
</dbReference>
<dbReference type="InterPro" id="IPR018631">
    <property type="entry name" value="AAA-ATPase-like_dom"/>
</dbReference>
<protein>
    <recommendedName>
        <fullName evidence="5">BED-type domain-containing protein</fullName>
    </recommendedName>
</protein>
<dbReference type="EMBL" id="OU900102">
    <property type="protein sequence ID" value="CAG9865293.1"/>
    <property type="molecule type" value="Genomic_DNA"/>
</dbReference>
<evidence type="ECO:0000313" key="6">
    <source>
        <dbReference type="EMBL" id="CAG9865293.1"/>
    </source>
</evidence>
<evidence type="ECO:0000313" key="7">
    <source>
        <dbReference type="Proteomes" id="UP001153712"/>
    </source>
</evidence>
<evidence type="ECO:0000256" key="2">
    <source>
        <dbReference type="ARBA" id="ARBA00022771"/>
    </source>
</evidence>
<keyword evidence="7" id="KW-1185">Reference proteome</keyword>
<dbReference type="InterPro" id="IPR003656">
    <property type="entry name" value="Znf_BED"/>
</dbReference>
<dbReference type="PROSITE" id="PS50808">
    <property type="entry name" value="ZF_BED"/>
    <property type="match status" value="1"/>
</dbReference>
<dbReference type="GO" id="GO:0003677">
    <property type="term" value="F:DNA binding"/>
    <property type="evidence" value="ECO:0007669"/>
    <property type="project" value="InterPro"/>
</dbReference>
<gene>
    <name evidence="6" type="ORF">PHYEVI_LOCUS11531</name>
</gene>
<dbReference type="GO" id="GO:0008270">
    <property type="term" value="F:zinc ion binding"/>
    <property type="evidence" value="ECO:0007669"/>
    <property type="project" value="UniProtKB-KW"/>
</dbReference>
<accession>A0A9N9XWX6</accession>
<proteinExistence type="predicted"/>
<dbReference type="PANTHER" id="PTHR34825:SF1">
    <property type="entry name" value="AAA-ATPASE-LIKE DOMAIN-CONTAINING PROTEIN"/>
    <property type="match status" value="1"/>
</dbReference>
<dbReference type="AlphaFoldDB" id="A0A9N9XWX6"/>
<evidence type="ECO:0000256" key="3">
    <source>
        <dbReference type="ARBA" id="ARBA00022833"/>
    </source>
</evidence>
<dbReference type="Pfam" id="PF09820">
    <property type="entry name" value="AAA-ATPase_like"/>
    <property type="match status" value="1"/>
</dbReference>